<dbReference type="Gene3D" id="1.10.287.600">
    <property type="entry name" value="Helix hairpin bin"/>
    <property type="match status" value="1"/>
</dbReference>
<dbReference type="GO" id="GO:0005525">
    <property type="term" value="F:GTP binding"/>
    <property type="evidence" value="ECO:0007669"/>
    <property type="project" value="UniProtKB-KW"/>
</dbReference>
<evidence type="ECO:0000259" key="10">
    <source>
        <dbReference type="Pfam" id="PF00456"/>
    </source>
</evidence>
<dbReference type="InterPro" id="IPR005474">
    <property type="entry name" value="Transketolase_N"/>
</dbReference>
<dbReference type="Proteomes" id="UP000197138">
    <property type="component" value="Unassembled WGS sequence"/>
</dbReference>
<dbReference type="SUPFAM" id="SSF52518">
    <property type="entry name" value="Thiamin diphosphate-binding fold (THDP-binding)"/>
    <property type="match status" value="1"/>
</dbReference>
<dbReference type="Pfam" id="PF00456">
    <property type="entry name" value="Transketolase_N"/>
    <property type="match status" value="1"/>
</dbReference>
<reference evidence="12" key="1">
    <citation type="journal article" date="2017" name="Plant J.">
        <title>The pomegranate (Punica granatum L.) genome and the genomics of punicalagin biosynthesis.</title>
        <authorList>
            <person name="Qin G."/>
            <person name="Xu C."/>
            <person name="Ming R."/>
            <person name="Tang H."/>
            <person name="Guyot R."/>
            <person name="Kramer E.M."/>
            <person name="Hu Y."/>
            <person name="Yi X."/>
            <person name="Qi Y."/>
            <person name="Xu X."/>
            <person name="Gao Z."/>
            <person name="Pan H."/>
            <person name="Jian J."/>
            <person name="Tian Y."/>
            <person name="Yue Z."/>
            <person name="Xu Y."/>
        </authorList>
    </citation>
    <scope>NUCLEOTIDE SEQUENCE [LARGE SCALE GENOMIC DNA]</scope>
    <source>
        <strain evidence="12">cv. Dabenzi</strain>
    </source>
</reference>
<gene>
    <name evidence="11" type="ORF">CDL15_Pgr006058</name>
</gene>
<evidence type="ECO:0000256" key="9">
    <source>
        <dbReference type="ARBA" id="ARBA00034296"/>
    </source>
</evidence>
<comment type="subcellular location">
    <subcellularLocation>
        <location evidence="2">Cytoplasm</location>
        <location evidence="2">Cytoskeleton</location>
    </subcellularLocation>
</comment>
<evidence type="ECO:0000256" key="6">
    <source>
        <dbReference type="ARBA" id="ARBA00022741"/>
    </source>
</evidence>
<dbReference type="SUPFAM" id="SSF55307">
    <property type="entry name" value="Tubulin C-terminal domain-like"/>
    <property type="match status" value="1"/>
</dbReference>
<proteinExistence type="inferred from homology"/>
<evidence type="ECO:0000256" key="1">
    <source>
        <dbReference type="ARBA" id="ARBA00001946"/>
    </source>
</evidence>
<evidence type="ECO:0000313" key="12">
    <source>
        <dbReference type="Proteomes" id="UP000197138"/>
    </source>
</evidence>
<evidence type="ECO:0000256" key="7">
    <source>
        <dbReference type="ARBA" id="ARBA00023134"/>
    </source>
</evidence>
<dbReference type="AlphaFoldDB" id="A0A218VTT3"/>
<evidence type="ECO:0000256" key="3">
    <source>
        <dbReference type="ARBA" id="ARBA00009636"/>
    </source>
</evidence>
<dbReference type="InterPro" id="IPR023123">
    <property type="entry name" value="Tubulin_C"/>
</dbReference>
<dbReference type="GO" id="GO:0003924">
    <property type="term" value="F:GTPase activity"/>
    <property type="evidence" value="ECO:0007669"/>
    <property type="project" value="InterPro"/>
</dbReference>
<comment type="caution">
    <text evidence="11">The sequence shown here is derived from an EMBL/GenBank/DDBJ whole genome shotgun (WGS) entry which is preliminary data.</text>
</comment>
<keyword evidence="5" id="KW-0493">Microtubule</keyword>
<sequence>MASTFIGNSTSIQEMFRRVSEQFTAMFRRKAFLHWYTGEGMDEMEFTEAESNMNDLVAEYQQYQDATADEEYEEEEEEIDDREEPVYEGEVILARQSDKSPADDCVIRSKIDITPQQGKLIRNFLKNDASQLTTSPSIAFYDDNHISIDGNTEIAFIESVDTRFEVLGWPYEPFLIPEDVKTHWSCHIPNGVALETEWNAMFREYEKKFHVSKKGKKESPAAATLCVRHSPQPRPEINPVLKLFQGDKEAIKWASGTFANIWLVNKLLKGEVGPKTILIPSGEKLSVFDAAMVIA</sequence>
<dbReference type="GO" id="GO:0005200">
    <property type="term" value="F:structural constituent of cytoskeleton"/>
    <property type="evidence" value="ECO:0007669"/>
    <property type="project" value="InterPro"/>
</dbReference>
<dbReference type="Gene3D" id="3.20.19.10">
    <property type="entry name" value="Aconitase, domain 4"/>
    <property type="match status" value="1"/>
</dbReference>
<dbReference type="InterPro" id="IPR029061">
    <property type="entry name" value="THDP-binding"/>
</dbReference>
<dbReference type="GO" id="GO:0005874">
    <property type="term" value="C:microtubule"/>
    <property type="evidence" value="ECO:0007669"/>
    <property type="project" value="UniProtKB-KW"/>
</dbReference>
<evidence type="ECO:0000313" key="11">
    <source>
        <dbReference type="EMBL" id="OWM63796.1"/>
    </source>
</evidence>
<evidence type="ECO:0000256" key="5">
    <source>
        <dbReference type="ARBA" id="ARBA00022701"/>
    </source>
</evidence>
<dbReference type="InterPro" id="IPR008280">
    <property type="entry name" value="Tub_FtsZ_C"/>
</dbReference>
<dbReference type="GO" id="GO:0007017">
    <property type="term" value="P:microtubule-based process"/>
    <property type="evidence" value="ECO:0007669"/>
    <property type="project" value="InterPro"/>
</dbReference>
<keyword evidence="8" id="KW-0206">Cytoskeleton</keyword>
<comment type="cofactor">
    <cofactor evidence="1">
        <name>Mg(2+)</name>
        <dbReference type="ChEBI" id="CHEBI:18420"/>
    </cofactor>
</comment>
<name>A0A218VTT3_PUNGR</name>
<evidence type="ECO:0000256" key="8">
    <source>
        <dbReference type="ARBA" id="ARBA00023212"/>
    </source>
</evidence>
<dbReference type="EMBL" id="MTKT01005880">
    <property type="protein sequence ID" value="OWM63796.1"/>
    <property type="molecule type" value="Genomic_DNA"/>
</dbReference>
<dbReference type="InterPro" id="IPR002453">
    <property type="entry name" value="Beta_tubulin"/>
</dbReference>
<evidence type="ECO:0000256" key="2">
    <source>
        <dbReference type="ARBA" id="ARBA00004245"/>
    </source>
</evidence>
<evidence type="ECO:0000256" key="4">
    <source>
        <dbReference type="ARBA" id="ARBA00022490"/>
    </source>
</evidence>
<dbReference type="FunFam" id="1.10.287.600:FF:000002">
    <property type="entry name" value="Tubulin beta chain"/>
    <property type="match status" value="1"/>
</dbReference>
<dbReference type="PANTHER" id="PTHR36527:SF8">
    <property type="entry name" value="TUBULIN BETA-4B CHAIN"/>
    <property type="match status" value="1"/>
</dbReference>
<keyword evidence="4" id="KW-0963">Cytoplasm</keyword>
<protein>
    <recommendedName>
        <fullName evidence="10">Transketolase N-terminal domain-containing protein</fullName>
    </recommendedName>
</protein>
<comment type="similarity">
    <text evidence="3">Belongs to the tubulin family.</text>
</comment>
<feature type="domain" description="Transketolase N-terminal" evidence="10">
    <location>
        <begin position="132"/>
        <end position="169"/>
    </location>
</feature>
<dbReference type="PANTHER" id="PTHR36527">
    <property type="entry name" value="OS01G0282866 PROTEIN"/>
    <property type="match status" value="1"/>
</dbReference>
<organism evidence="11 12">
    <name type="scientific">Punica granatum</name>
    <name type="common">Pomegranate</name>
    <dbReference type="NCBI Taxonomy" id="22663"/>
    <lineage>
        <taxon>Eukaryota</taxon>
        <taxon>Viridiplantae</taxon>
        <taxon>Streptophyta</taxon>
        <taxon>Embryophyta</taxon>
        <taxon>Tracheophyta</taxon>
        <taxon>Spermatophyta</taxon>
        <taxon>Magnoliopsida</taxon>
        <taxon>eudicotyledons</taxon>
        <taxon>Gunneridae</taxon>
        <taxon>Pentapetalae</taxon>
        <taxon>rosids</taxon>
        <taxon>malvids</taxon>
        <taxon>Myrtales</taxon>
        <taxon>Lythraceae</taxon>
        <taxon>Punica</taxon>
    </lineage>
</organism>
<dbReference type="PRINTS" id="PR01163">
    <property type="entry name" value="BETATUBULIN"/>
</dbReference>
<comment type="function">
    <text evidence="9">Tubulin is the major constituent of microtubules, a cylinder consisting of laterally associated linear protofilaments composed of alpha- and beta-tubulin heterodimers. Microtubules grow by the addition of GTP-tubulin dimers to the microtubule end, where a stabilizing cap forms. Below the cap, tubulin dimers are in GDP-bound state, owing to GTPase activity of alpha-tubulin.</text>
</comment>
<dbReference type="InterPro" id="IPR015928">
    <property type="entry name" value="Aconitase/3IPM_dehydase_swvl"/>
</dbReference>
<keyword evidence="6" id="KW-0547">Nucleotide-binding</keyword>
<accession>A0A218VTT3</accession>
<keyword evidence="7" id="KW-0342">GTP-binding</keyword>
<dbReference type="Gene3D" id="3.40.50.970">
    <property type="match status" value="1"/>
</dbReference>